<evidence type="ECO:0000259" key="1">
    <source>
        <dbReference type="PROSITE" id="PS51186"/>
    </source>
</evidence>
<protein>
    <recommendedName>
        <fullName evidence="1">N-acetyltransferase domain-containing protein</fullName>
    </recommendedName>
</protein>
<keyword evidence="3" id="KW-1185">Reference proteome</keyword>
<dbReference type="InterPro" id="IPR016181">
    <property type="entry name" value="Acyl_CoA_acyltransferase"/>
</dbReference>
<feature type="domain" description="N-acetyltransferase" evidence="1">
    <location>
        <begin position="15"/>
        <end position="179"/>
    </location>
</feature>
<reference evidence="2 3" key="1">
    <citation type="submission" date="2023-04" db="EMBL/GenBank/DDBJ databases">
        <title>Genome of Basidiobolus ranarum AG-B5.</title>
        <authorList>
            <person name="Stajich J.E."/>
            <person name="Carter-House D."/>
            <person name="Gryganskyi A."/>
        </authorList>
    </citation>
    <scope>NUCLEOTIDE SEQUENCE [LARGE SCALE GENOMIC DNA]</scope>
    <source>
        <strain evidence="2 3">AG-B5</strain>
    </source>
</reference>
<dbReference type="PROSITE" id="PS51186">
    <property type="entry name" value="GNAT"/>
    <property type="match status" value="1"/>
</dbReference>
<name>A0ABR2WNQ2_9FUNG</name>
<proteinExistence type="predicted"/>
<organism evidence="2 3">
    <name type="scientific">Basidiobolus ranarum</name>
    <dbReference type="NCBI Taxonomy" id="34480"/>
    <lineage>
        <taxon>Eukaryota</taxon>
        <taxon>Fungi</taxon>
        <taxon>Fungi incertae sedis</taxon>
        <taxon>Zoopagomycota</taxon>
        <taxon>Entomophthoromycotina</taxon>
        <taxon>Basidiobolomycetes</taxon>
        <taxon>Basidiobolales</taxon>
        <taxon>Basidiobolaceae</taxon>
        <taxon>Basidiobolus</taxon>
    </lineage>
</organism>
<dbReference type="InterPro" id="IPR000182">
    <property type="entry name" value="GNAT_dom"/>
</dbReference>
<comment type="caution">
    <text evidence="2">The sequence shown here is derived from an EMBL/GenBank/DDBJ whole genome shotgun (WGS) entry which is preliminary data.</text>
</comment>
<accession>A0ABR2WNQ2</accession>
<sequence length="179" mass="20505">MKSFRIVEAHVNPEVIALPADSSDMPEIMNLLIETAKWLSSKGIAQWSELIEGEDKHNMAKRIEEGSVFKFEKYHKLVGVVILLEHPSLWDVELWGSECHEESLYLHRLATSREHTGLGREIMNWVEHGVLFSNKTQIRLDCIGTSVPLNNFYKSLEYNYRGQSPSGFSLFEKALITKS</sequence>
<dbReference type="Gene3D" id="3.40.630.30">
    <property type="match status" value="1"/>
</dbReference>
<dbReference type="Proteomes" id="UP001479436">
    <property type="component" value="Unassembled WGS sequence"/>
</dbReference>
<dbReference type="SUPFAM" id="SSF55729">
    <property type="entry name" value="Acyl-CoA N-acyltransferases (Nat)"/>
    <property type="match status" value="1"/>
</dbReference>
<dbReference type="EMBL" id="JASJQH010000727">
    <property type="protein sequence ID" value="KAK9763126.1"/>
    <property type="molecule type" value="Genomic_DNA"/>
</dbReference>
<evidence type="ECO:0000313" key="2">
    <source>
        <dbReference type="EMBL" id="KAK9763126.1"/>
    </source>
</evidence>
<evidence type="ECO:0000313" key="3">
    <source>
        <dbReference type="Proteomes" id="UP001479436"/>
    </source>
</evidence>
<gene>
    <name evidence="2" type="ORF">K7432_010499</name>
</gene>